<protein>
    <submittedName>
        <fullName evidence="1">Uncharacterized protein</fullName>
    </submittedName>
</protein>
<gene>
    <name evidence="1" type="ORF">E4N86_05480</name>
</gene>
<evidence type="ECO:0000313" key="2">
    <source>
        <dbReference type="Proteomes" id="UP001056981"/>
    </source>
</evidence>
<sequence length="209" mass="24927">MIIKKKEFYSSLHLYNEIRNYNVTELQNITNHLCDLVIYKYISSVLLNKEHCSMSNLRMDQLFIDFYQIEKDYPFYKYVKTETVEHEMNLNDSAVLSFPWRKDSVLWMLQKIPNPDFVWKEDTNHSITLVKPFNFYFVNNGNHSIAGGRIARKGTIICNHAIDYTSIIRTYDYDGKYFYNEKNKRLNKPFLNEFGELFILGKVLLEKIA</sequence>
<name>A0A9Q9BLW7_TREDN</name>
<dbReference type="RefSeq" id="WP_253716166.1">
    <property type="nucleotide sequence ID" value="NZ_CP051522.1"/>
</dbReference>
<dbReference type="AlphaFoldDB" id="A0A9Q9BLW7"/>
<evidence type="ECO:0000313" key="1">
    <source>
        <dbReference type="EMBL" id="UTD00179.1"/>
    </source>
</evidence>
<accession>A0A9Q9BLW7</accession>
<dbReference type="EMBL" id="CP051635">
    <property type="protein sequence ID" value="UTD00179.1"/>
    <property type="molecule type" value="Genomic_DNA"/>
</dbReference>
<reference evidence="1" key="1">
    <citation type="submission" date="2020-04" db="EMBL/GenBank/DDBJ databases">
        <title>Comparative genomics of oral phylogroup-2 Treponema strains.</title>
        <authorList>
            <person name="Zeng H."/>
            <person name="Chan Y.K."/>
            <person name="Watt R.M."/>
        </authorList>
    </citation>
    <scope>NUCLEOTIDE SEQUENCE</scope>
    <source>
        <strain evidence="1">OMZ 905</strain>
    </source>
</reference>
<proteinExistence type="predicted"/>
<organism evidence="1 2">
    <name type="scientific">Treponema denticola</name>
    <dbReference type="NCBI Taxonomy" id="158"/>
    <lineage>
        <taxon>Bacteria</taxon>
        <taxon>Pseudomonadati</taxon>
        <taxon>Spirochaetota</taxon>
        <taxon>Spirochaetia</taxon>
        <taxon>Spirochaetales</taxon>
        <taxon>Treponemataceae</taxon>
        <taxon>Treponema</taxon>
    </lineage>
</organism>
<dbReference type="Pfam" id="PF20457">
    <property type="entry name" value="DUF6710"/>
    <property type="match status" value="1"/>
</dbReference>
<dbReference type="InterPro" id="IPR046556">
    <property type="entry name" value="DUF6710"/>
</dbReference>
<dbReference type="Proteomes" id="UP001056981">
    <property type="component" value="Chromosome"/>
</dbReference>